<name>A0A813LTT6_POLGL</name>
<sequence length="1050" mass="115934">MDNVTCFAMGKYALERLLGPVEQVLRRSAIKYLMLNAAESRDLAFFKQLSDRQQNLVVDKFAEASFGKGDVIVTSGSQAQLIIVKDGEVAVMRAPATPDAVSFDERRLRETAIEVLKPGQVFGANSIVENTSMQHSLVALGAVRINRIGSAMVVSVLKEELREVIRINEIKGVLSSIFLFKNLHADQMDRVVRSLVGREFKPGDESWQPLRSDGTTSASEGFSYERSAQQHVFADIVLTSVQDVECYVKVGAFRKELEHRMMLQDGVICDWHLNRDENVMYALRGAFDERLVQARRGAFNERLVQARKCVNKKQVVRQSQQQLTMMERDSECYHPCIMHFITTFQDARNVFLLAHPKQCSNADVSRSSGDLFTAIREIGNLNKEQALFYSGSITLALDLQLQPGVARGKSFGPGKSFAMSKDVSHAAPYSGVLPGFIGEEKGQGHKDVKAQVVENNISFDTANDSDSSGTKEGKENSEKFELIEVWKTTKAEERSSLNRPSGTDNESSAPFTEDEAEVQKHSVFILNPDSNLRISWDLSSLFMVVYDMIMIPMFVFNLSDMWFLVMMEWVTRLFWTFDMGWSCCTGIVMADGSVEYRQQLSTVDEQPVYNSRFSLVADASEVRNKAADFLEWQDAFDERGAFDERLVQVCPAKVIPAGVERAMLSCRCELILLALVVSLPRISSETSMGFTVADKQFDHAWITKTKMPTKRSDLTATTVADAIYLIGGCASDQEWLADQGRYSCSGLTKSVQRYLPKTDKFEMVADAPRTRYRHAAAAVGKIIYVFGGCDIADNNIDLVDVLNTETGVWSFLAAPMPNATSDLNAFSYNGKVYVLGGYSRPDYSATAAMMIFDPVQSGAAAWSSGPPLNQGRGDAAAVVADGRAYVLGGFHHSSFDAPLSQLEMFDFMNPTAGWKVRTSLSKGRGDQAVASLHKMVHMVGGETKNSAGHSVPIMDVEVYSGTSDRWYSGGAIPSNRFRFVAESYDNSIFIFGGQGYLSGNHSTAGSIYPVLDVVEEYAESQVSVPISAAVHSILGLTFVLAVVSVTSLTM</sequence>
<dbReference type="PANTHER" id="PTHR45632">
    <property type="entry name" value="LD33804P"/>
    <property type="match status" value="1"/>
</dbReference>
<feature type="compositionally biased region" description="Polar residues" evidence="3">
    <location>
        <begin position="497"/>
        <end position="510"/>
    </location>
</feature>
<gene>
    <name evidence="5" type="ORF">PGLA2088_LOCUS49237</name>
</gene>
<dbReference type="Pfam" id="PF24981">
    <property type="entry name" value="Beta-prop_ATRN-LZTR1"/>
    <property type="match status" value="1"/>
</dbReference>
<evidence type="ECO:0000256" key="3">
    <source>
        <dbReference type="SAM" id="MobiDB-lite"/>
    </source>
</evidence>
<dbReference type="CDD" id="cd00038">
    <property type="entry name" value="CAP_ED"/>
    <property type="match status" value="1"/>
</dbReference>
<evidence type="ECO:0000256" key="1">
    <source>
        <dbReference type="ARBA" id="ARBA00022441"/>
    </source>
</evidence>
<evidence type="ECO:0000259" key="4">
    <source>
        <dbReference type="PROSITE" id="PS50042"/>
    </source>
</evidence>
<dbReference type="InterPro" id="IPR006652">
    <property type="entry name" value="Kelch_1"/>
</dbReference>
<dbReference type="InterPro" id="IPR015915">
    <property type="entry name" value="Kelch-typ_b-propeller"/>
</dbReference>
<dbReference type="InterPro" id="IPR018490">
    <property type="entry name" value="cNMP-bd_dom_sf"/>
</dbReference>
<dbReference type="InterPro" id="IPR056737">
    <property type="entry name" value="Beta-prop_ATRN-MKLN-like"/>
</dbReference>
<evidence type="ECO:0000313" key="6">
    <source>
        <dbReference type="Proteomes" id="UP000626109"/>
    </source>
</evidence>
<dbReference type="Gene3D" id="2.120.10.80">
    <property type="entry name" value="Kelch-type beta propeller"/>
    <property type="match status" value="2"/>
</dbReference>
<dbReference type="PROSITE" id="PS50042">
    <property type="entry name" value="CNMP_BINDING_3"/>
    <property type="match status" value="1"/>
</dbReference>
<comment type="caution">
    <text evidence="5">The sequence shown here is derived from an EMBL/GenBank/DDBJ whole genome shotgun (WGS) entry which is preliminary data.</text>
</comment>
<dbReference type="Gene3D" id="3.30.200.20">
    <property type="entry name" value="Phosphorylase Kinase, domain 1"/>
    <property type="match status" value="1"/>
</dbReference>
<organism evidence="5 6">
    <name type="scientific">Polarella glacialis</name>
    <name type="common">Dinoflagellate</name>
    <dbReference type="NCBI Taxonomy" id="89957"/>
    <lineage>
        <taxon>Eukaryota</taxon>
        <taxon>Sar</taxon>
        <taxon>Alveolata</taxon>
        <taxon>Dinophyceae</taxon>
        <taxon>Suessiales</taxon>
        <taxon>Suessiaceae</taxon>
        <taxon>Polarella</taxon>
    </lineage>
</organism>
<dbReference type="InterPro" id="IPR000595">
    <property type="entry name" value="cNMP-bd_dom"/>
</dbReference>
<dbReference type="Proteomes" id="UP000626109">
    <property type="component" value="Unassembled WGS sequence"/>
</dbReference>
<dbReference type="Gene3D" id="2.60.120.10">
    <property type="entry name" value="Jelly Rolls"/>
    <property type="match status" value="1"/>
</dbReference>
<protein>
    <recommendedName>
        <fullName evidence="4">Cyclic nucleotide-binding domain-containing protein</fullName>
    </recommendedName>
</protein>
<keyword evidence="1" id="KW-0880">Kelch repeat</keyword>
<dbReference type="Gene3D" id="1.10.510.10">
    <property type="entry name" value="Transferase(Phosphotransferase) domain 1"/>
    <property type="match status" value="1"/>
</dbReference>
<dbReference type="AlphaFoldDB" id="A0A813LTT6"/>
<dbReference type="SMART" id="SM00612">
    <property type="entry name" value="Kelch"/>
    <property type="match status" value="4"/>
</dbReference>
<proteinExistence type="predicted"/>
<dbReference type="SUPFAM" id="SSF51206">
    <property type="entry name" value="cAMP-binding domain-like"/>
    <property type="match status" value="1"/>
</dbReference>
<dbReference type="Pfam" id="PF00027">
    <property type="entry name" value="cNMP_binding"/>
    <property type="match status" value="1"/>
</dbReference>
<dbReference type="PANTHER" id="PTHR45632:SF3">
    <property type="entry name" value="KELCH-LIKE PROTEIN 32"/>
    <property type="match status" value="1"/>
</dbReference>
<accession>A0A813LTT6</accession>
<dbReference type="SUPFAM" id="SSF117281">
    <property type="entry name" value="Kelch motif"/>
    <property type="match status" value="1"/>
</dbReference>
<reference evidence="5" key="1">
    <citation type="submission" date="2021-02" db="EMBL/GenBank/DDBJ databases">
        <authorList>
            <person name="Dougan E. K."/>
            <person name="Rhodes N."/>
            <person name="Thang M."/>
            <person name="Chan C."/>
        </authorList>
    </citation>
    <scope>NUCLEOTIDE SEQUENCE</scope>
</reference>
<dbReference type="InterPro" id="IPR014710">
    <property type="entry name" value="RmlC-like_jellyroll"/>
</dbReference>
<feature type="region of interest" description="Disordered" evidence="3">
    <location>
        <begin position="491"/>
        <end position="513"/>
    </location>
</feature>
<evidence type="ECO:0000256" key="2">
    <source>
        <dbReference type="ARBA" id="ARBA00022737"/>
    </source>
</evidence>
<feature type="domain" description="Cyclic nucleotide-binding" evidence="4">
    <location>
        <begin position="45"/>
        <end position="157"/>
    </location>
</feature>
<dbReference type="EMBL" id="CAJNNW010036958">
    <property type="protein sequence ID" value="CAE8738524.1"/>
    <property type="molecule type" value="Genomic_DNA"/>
</dbReference>
<keyword evidence="2" id="KW-0677">Repeat</keyword>
<evidence type="ECO:0000313" key="5">
    <source>
        <dbReference type="EMBL" id="CAE8738524.1"/>
    </source>
</evidence>